<dbReference type="EMBL" id="MFGX01000053">
    <property type="protein sequence ID" value="OGF55584.1"/>
    <property type="molecule type" value="Genomic_DNA"/>
</dbReference>
<evidence type="ECO:0000313" key="18">
    <source>
        <dbReference type="Proteomes" id="UP000179157"/>
    </source>
</evidence>
<feature type="domain" description="2Fe-2S ferredoxin-type" evidence="16">
    <location>
        <begin position="2"/>
        <end position="93"/>
    </location>
</feature>
<dbReference type="InterPro" id="IPR005798">
    <property type="entry name" value="Cyt_b/b6_C"/>
</dbReference>
<dbReference type="InterPro" id="IPR001055">
    <property type="entry name" value="Adrenodoxin-like"/>
</dbReference>
<keyword evidence="12 14" id="KW-0472">Membrane</keyword>
<evidence type="ECO:0000256" key="13">
    <source>
        <dbReference type="ARBA" id="ARBA00034078"/>
    </source>
</evidence>
<dbReference type="GO" id="GO:0140647">
    <property type="term" value="P:P450-containing electron transport chain"/>
    <property type="evidence" value="ECO:0007669"/>
    <property type="project" value="InterPro"/>
</dbReference>
<evidence type="ECO:0000259" key="15">
    <source>
        <dbReference type="PROSITE" id="PS51003"/>
    </source>
</evidence>
<reference evidence="17 18" key="1">
    <citation type="journal article" date="2016" name="Nat. Commun.">
        <title>Thousands of microbial genomes shed light on interconnected biogeochemical processes in an aquifer system.</title>
        <authorList>
            <person name="Anantharaman K."/>
            <person name="Brown C.T."/>
            <person name="Hug L.A."/>
            <person name="Sharon I."/>
            <person name="Castelle C.J."/>
            <person name="Probst A.J."/>
            <person name="Thomas B.C."/>
            <person name="Singh A."/>
            <person name="Wilkins M.J."/>
            <person name="Karaoz U."/>
            <person name="Brodie E.L."/>
            <person name="Williams K.H."/>
            <person name="Hubbard S.S."/>
            <person name="Banfield J.F."/>
        </authorList>
    </citation>
    <scope>NUCLEOTIDE SEQUENCE [LARGE SCALE GENOMIC DNA]</scope>
    <source>
        <strain evidence="18">RBG_16_55_9</strain>
    </source>
</reference>
<evidence type="ECO:0008006" key="19">
    <source>
        <dbReference type="Google" id="ProtNLM"/>
    </source>
</evidence>
<dbReference type="Proteomes" id="UP000179157">
    <property type="component" value="Unassembled WGS sequence"/>
</dbReference>
<dbReference type="PROSITE" id="PS51003">
    <property type="entry name" value="CYTB_CTER"/>
    <property type="match status" value="1"/>
</dbReference>
<dbReference type="PANTHER" id="PTHR23426">
    <property type="entry name" value="FERREDOXIN/ADRENODOXIN"/>
    <property type="match status" value="1"/>
</dbReference>
<name>A0A1F5UWP2_FRAXR</name>
<dbReference type="GO" id="GO:0051537">
    <property type="term" value="F:2 iron, 2 sulfur cluster binding"/>
    <property type="evidence" value="ECO:0007669"/>
    <property type="project" value="UniProtKB-KW"/>
</dbReference>
<evidence type="ECO:0000256" key="6">
    <source>
        <dbReference type="ARBA" id="ARBA00022714"/>
    </source>
</evidence>
<keyword evidence="9 14" id="KW-1133">Transmembrane helix</keyword>
<evidence type="ECO:0000256" key="7">
    <source>
        <dbReference type="ARBA" id="ARBA00022723"/>
    </source>
</evidence>
<dbReference type="InterPro" id="IPR001041">
    <property type="entry name" value="2Fe-2S_ferredoxin-type"/>
</dbReference>
<evidence type="ECO:0000313" key="17">
    <source>
        <dbReference type="EMBL" id="OGF55584.1"/>
    </source>
</evidence>
<comment type="similarity">
    <text evidence="2">Belongs to the adrenodoxin/putidaredoxin family.</text>
</comment>
<protein>
    <recommendedName>
        <fullName evidence="19">2Fe-2S ferredoxin-type domain-containing protein</fullName>
    </recommendedName>
</protein>
<dbReference type="Gene3D" id="3.10.20.30">
    <property type="match status" value="1"/>
</dbReference>
<dbReference type="InterPro" id="IPR036010">
    <property type="entry name" value="2Fe-2S_ferredoxin-like_sf"/>
</dbReference>
<evidence type="ECO:0000259" key="16">
    <source>
        <dbReference type="PROSITE" id="PS51085"/>
    </source>
</evidence>
<evidence type="ECO:0000256" key="1">
    <source>
        <dbReference type="ARBA" id="ARBA00004141"/>
    </source>
</evidence>
<dbReference type="CDD" id="cd00207">
    <property type="entry name" value="fer2"/>
    <property type="match status" value="1"/>
</dbReference>
<dbReference type="InterPro" id="IPR036150">
    <property type="entry name" value="Cyt_b/b6_C_sf"/>
</dbReference>
<evidence type="ECO:0000256" key="4">
    <source>
        <dbReference type="ARBA" id="ARBA00022617"/>
    </source>
</evidence>
<comment type="caution">
    <text evidence="17">The sequence shown here is derived from an EMBL/GenBank/DDBJ whole genome shotgun (WGS) entry which is preliminary data.</text>
</comment>
<evidence type="ECO:0000256" key="3">
    <source>
        <dbReference type="ARBA" id="ARBA00022448"/>
    </source>
</evidence>
<dbReference type="PROSITE" id="PS51085">
    <property type="entry name" value="2FE2S_FER_2"/>
    <property type="match status" value="1"/>
</dbReference>
<gene>
    <name evidence="17" type="ORF">A2Z21_06505</name>
</gene>
<comment type="cofactor">
    <cofactor evidence="13">
        <name>[2Fe-2S] cluster</name>
        <dbReference type="ChEBI" id="CHEBI:190135"/>
    </cofactor>
</comment>
<feature type="transmembrane region" description="Helical" evidence="14">
    <location>
        <begin position="274"/>
        <end position="297"/>
    </location>
</feature>
<sequence>MSKVTILGQQDFEISTGTNLLKFIQEKKYDRNLPATCGGRGTCSTCAVRILKGGGEPNANEKDLLKDKLEKKWRLSCQIAVTDDLDIEVPGYEVAEALEIHPGLLADLLDYCAEHLPLVEIHSSQAITLKRLKDLRRRAPALVDGGGDPEDFRVLRDLLTYALEQDKAREIPSRYPFTEKTIEMMLKVFSKRIPAQEEEKEEILMYPYFLYVITTIFFFLLGGLSIYALLVDAPLEQAATPAFTPNPEKAPWYFLGIQELLAISPNLGGFLNNIAIGGVILPGLFVFFLLAIPYIEPHLEFWRADRRKPVGRRLRERPVTVSAFTLSMVLFVVLILIGTYFRGPFWKWVLPWN</sequence>
<dbReference type="Gene3D" id="1.20.810.10">
    <property type="entry name" value="Cytochrome Bc1 Complex, Chain C"/>
    <property type="match status" value="1"/>
</dbReference>
<keyword evidence="11" id="KW-0411">Iron-sulfur</keyword>
<evidence type="ECO:0000256" key="14">
    <source>
        <dbReference type="SAM" id="Phobius"/>
    </source>
</evidence>
<dbReference type="PANTHER" id="PTHR23426:SF65">
    <property type="entry name" value="FERREDOXIN-2, MITOCHONDRIAL"/>
    <property type="match status" value="1"/>
</dbReference>
<feature type="transmembrane region" description="Helical" evidence="14">
    <location>
        <begin position="318"/>
        <end position="341"/>
    </location>
</feature>
<organism evidence="17 18">
    <name type="scientific">Fraserbacteria sp. (strain RBG_16_55_9)</name>
    <dbReference type="NCBI Taxonomy" id="1817864"/>
    <lineage>
        <taxon>Bacteria</taxon>
        <taxon>Candidatus Fraseribacteriota</taxon>
    </lineage>
</organism>
<evidence type="ECO:0000256" key="9">
    <source>
        <dbReference type="ARBA" id="ARBA00022989"/>
    </source>
</evidence>
<feature type="transmembrane region" description="Helical" evidence="14">
    <location>
        <begin position="208"/>
        <end position="230"/>
    </location>
</feature>
<keyword evidence="7" id="KW-0479">Metal-binding</keyword>
<keyword evidence="4" id="KW-0349">Heme</keyword>
<dbReference type="GO" id="GO:0009055">
    <property type="term" value="F:electron transfer activity"/>
    <property type="evidence" value="ECO:0007669"/>
    <property type="project" value="InterPro"/>
</dbReference>
<keyword evidence="6" id="KW-0001">2Fe-2S</keyword>
<dbReference type="GO" id="GO:0016020">
    <property type="term" value="C:membrane"/>
    <property type="evidence" value="ECO:0007669"/>
    <property type="project" value="UniProtKB-SubCell"/>
</dbReference>
<dbReference type="SUPFAM" id="SSF54292">
    <property type="entry name" value="2Fe-2S ferredoxin-like"/>
    <property type="match status" value="1"/>
</dbReference>
<keyword evidence="8" id="KW-0249">Electron transport</keyword>
<evidence type="ECO:0000256" key="2">
    <source>
        <dbReference type="ARBA" id="ARBA00010914"/>
    </source>
</evidence>
<keyword evidence="3" id="KW-0813">Transport</keyword>
<dbReference type="InterPro" id="IPR012675">
    <property type="entry name" value="Beta-grasp_dom_sf"/>
</dbReference>
<dbReference type="AlphaFoldDB" id="A0A1F5UWP2"/>
<evidence type="ECO:0000256" key="12">
    <source>
        <dbReference type="ARBA" id="ARBA00023136"/>
    </source>
</evidence>
<evidence type="ECO:0000256" key="11">
    <source>
        <dbReference type="ARBA" id="ARBA00023014"/>
    </source>
</evidence>
<dbReference type="Pfam" id="PF00111">
    <property type="entry name" value="Fer2"/>
    <property type="match status" value="1"/>
</dbReference>
<evidence type="ECO:0000256" key="8">
    <source>
        <dbReference type="ARBA" id="ARBA00022982"/>
    </source>
</evidence>
<dbReference type="GO" id="GO:0016491">
    <property type="term" value="F:oxidoreductase activity"/>
    <property type="evidence" value="ECO:0007669"/>
    <property type="project" value="InterPro"/>
</dbReference>
<proteinExistence type="inferred from homology"/>
<keyword evidence="10" id="KW-0408">Iron</keyword>
<dbReference type="SUPFAM" id="SSF81648">
    <property type="entry name" value="a domain/subunit of cytochrome bc1 complex (Ubiquinol-cytochrome c reductase)"/>
    <property type="match status" value="1"/>
</dbReference>
<evidence type="ECO:0000256" key="10">
    <source>
        <dbReference type="ARBA" id="ARBA00023004"/>
    </source>
</evidence>
<dbReference type="STRING" id="1817864.A2Z21_06505"/>
<accession>A0A1F5UWP2</accession>
<dbReference type="GO" id="GO:0046872">
    <property type="term" value="F:metal ion binding"/>
    <property type="evidence" value="ECO:0007669"/>
    <property type="project" value="UniProtKB-KW"/>
</dbReference>
<feature type="domain" description="Cytochrome b/b6 C-terminal region profile" evidence="15">
    <location>
        <begin position="201"/>
        <end position="353"/>
    </location>
</feature>
<comment type="subcellular location">
    <subcellularLocation>
        <location evidence="1">Membrane</location>
        <topology evidence="1">Multi-pass membrane protein</topology>
    </subcellularLocation>
</comment>
<evidence type="ECO:0000256" key="5">
    <source>
        <dbReference type="ARBA" id="ARBA00022692"/>
    </source>
</evidence>
<dbReference type="InterPro" id="IPR027387">
    <property type="entry name" value="Cytb/b6-like_sf"/>
</dbReference>
<keyword evidence="5 14" id="KW-0812">Transmembrane</keyword>